<evidence type="ECO:0000256" key="1">
    <source>
        <dbReference type="SAM" id="Phobius"/>
    </source>
</evidence>
<dbReference type="HOGENOM" id="CLU_102843_0_0_3"/>
<evidence type="ECO:0000313" key="3">
    <source>
        <dbReference type="EMBL" id="ACK67781.1"/>
    </source>
</evidence>
<dbReference type="STRING" id="41431.PCC8801_3831"/>
<dbReference type="Gene3D" id="3.40.50.620">
    <property type="entry name" value="HUPs"/>
    <property type="match status" value="1"/>
</dbReference>
<dbReference type="KEGG" id="cyp:PCC8801_3831"/>
<dbReference type="PANTHER" id="PTHR30336:SF4">
    <property type="entry name" value="ENVELOPE BIOGENESIS FACTOR ELYC"/>
    <property type="match status" value="1"/>
</dbReference>
<dbReference type="EMBL" id="CP001287">
    <property type="protein sequence ID" value="ACK67781.1"/>
    <property type="molecule type" value="Genomic_DNA"/>
</dbReference>
<dbReference type="Pfam" id="PF02698">
    <property type="entry name" value="DUF218"/>
    <property type="match status" value="1"/>
</dbReference>
<reference evidence="4" key="1">
    <citation type="journal article" date="2011" name="MBio">
        <title>Novel metabolic attributes of the genus Cyanothece, comprising a group of unicellular nitrogen-fixing Cyanobacteria.</title>
        <authorList>
            <person name="Bandyopadhyay A."/>
            <person name="Elvitigala T."/>
            <person name="Welsh E."/>
            <person name="Stockel J."/>
            <person name="Liberton M."/>
            <person name="Min H."/>
            <person name="Sherman L.A."/>
            <person name="Pakrasi H.B."/>
        </authorList>
    </citation>
    <scope>NUCLEOTIDE SEQUENCE [LARGE SCALE GENOMIC DNA]</scope>
    <source>
        <strain evidence="4">PCC 8801</strain>
    </source>
</reference>
<protein>
    <recommendedName>
        <fullName evidence="2">DUF218 domain-containing protein</fullName>
    </recommendedName>
</protein>
<name>B7K475_RIPO1</name>
<feature type="transmembrane region" description="Helical" evidence="1">
    <location>
        <begin position="20"/>
        <end position="40"/>
    </location>
</feature>
<keyword evidence="1" id="KW-0472">Membrane</keyword>
<gene>
    <name evidence="3" type="ordered locus">PCC8801_3831</name>
</gene>
<sequence length="232" mass="26599">MNKSKLNLTSRLLNKRQKRFLKLLLLTFLGLLLSILFWNVTVKLPINSTKPVDGILVLGGSVTREIYAAQLRHQLPEIPIIISQGSEDPCIFLIFQRYQAPLQRVWLENCANSTFENFFFSVPLLRRLRVHKVKLITSDSHLPRAKWMAQIHLGVQGIALQVVTVPEIGIPGNQESPLKTLLDVTRSLIWSAFTPLLQPPCFQVKALDQINMAAWYQQGFKCERQARIPHRR</sequence>
<dbReference type="CDD" id="cd06259">
    <property type="entry name" value="YdcF-like"/>
    <property type="match status" value="1"/>
</dbReference>
<dbReference type="GO" id="GO:0043164">
    <property type="term" value="P:Gram-negative-bacterium-type cell wall biogenesis"/>
    <property type="evidence" value="ECO:0007669"/>
    <property type="project" value="TreeGrafter"/>
</dbReference>
<keyword evidence="4" id="KW-1185">Reference proteome</keyword>
<dbReference type="AlphaFoldDB" id="B7K475"/>
<dbReference type="InterPro" id="IPR051599">
    <property type="entry name" value="Cell_Envelope_Assoc"/>
</dbReference>
<dbReference type="GO" id="GO:0000270">
    <property type="term" value="P:peptidoglycan metabolic process"/>
    <property type="evidence" value="ECO:0007669"/>
    <property type="project" value="TreeGrafter"/>
</dbReference>
<dbReference type="GO" id="GO:0005886">
    <property type="term" value="C:plasma membrane"/>
    <property type="evidence" value="ECO:0007669"/>
    <property type="project" value="TreeGrafter"/>
</dbReference>
<keyword evidence="1" id="KW-1133">Transmembrane helix</keyword>
<dbReference type="InterPro" id="IPR003848">
    <property type="entry name" value="DUF218"/>
</dbReference>
<keyword evidence="1" id="KW-0812">Transmembrane</keyword>
<dbReference type="RefSeq" id="WP_012597039.1">
    <property type="nucleotide sequence ID" value="NC_011726.1"/>
</dbReference>
<organism evidence="3 4">
    <name type="scientific">Rippkaea orientalis (strain PCC 8801 / RF-1)</name>
    <name type="common">Cyanothece sp. (strain PCC 8801)</name>
    <dbReference type="NCBI Taxonomy" id="41431"/>
    <lineage>
        <taxon>Bacteria</taxon>
        <taxon>Bacillati</taxon>
        <taxon>Cyanobacteriota</taxon>
        <taxon>Cyanophyceae</taxon>
        <taxon>Oscillatoriophycideae</taxon>
        <taxon>Chroococcales</taxon>
        <taxon>Aphanothecaceae</taxon>
        <taxon>Rippkaea</taxon>
        <taxon>Rippkaea orientalis</taxon>
    </lineage>
</organism>
<dbReference type="OrthoDB" id="508612at2"/>
<dbReference type="Proteomes" id="UP000008204">
    <property type="component" value="Chromosome"/>
</dbReference>
<feature type="domain" description="DUF218" evidence="2">
    <location>
        <begin position="53"/>
        <end position="166"/>
    </location>
</feature>
<dbReference type="InterPro" id="IPR014729">
    <property type="entry name" value="Rossmann-like_a/b/a_fold"/>
</dbReference>
<evidence type="ECO:0000313" key="4">
    <source>
        <dbReference type="Proteomes" id="UP000008204"/>
    </source>
</evidence>
<proteinExistence type="predicted"/>
<evidence type="ECO:0000259" key="2">
    <source>
        <dbReference type="Pfam" id="PF02698"/>
    </source>
</evidence>
<accession>B7K475</accession>
<dbReference type="PANTHER" id="PTHR30336">
    <property type="entry name" value="INNER MEMBRANE PROTEIN, PROBABLE PERMEASE"/>
    <property type="match status" value="1"/>
</dbReference>
<dbReference type="eggNOG" id="COG1434">
    <property type="taxonomic scope" value="Bacteria"/>
</dbReference>